<dbReference type="GO" id="GO:0006816">
    <property type="term" value="P:calcium ion transport"/>
    <property type="evidence" value="ECO:0007669"/>
    <property type="project" value="TreeGrafter"/>
</dbReference>
<keyword evidence="10" id="KW-1185">Reference proteome</keyword>
<dbReference type="Pfam" id="PF13573">
    <property type="entry name" value="SprB"/>
    <property type="match status" value="7"/>
</dbReference>
<dbReference type="STRING" id="1406840.Q763_16525"/>
<dbReference type="PROSITE" id="PS50835">
    <property type="entry name" value="IG_LIKE"/>
    <property type="match status" value="2"/>
</dbReference>
<dbReference type="RefSeq" id="WP_035136078.1">
    <property type="nucleotide sequence ID" value="NZ_JRLV01000026.1"/>
</dbReference>
<dbReference type="InterPro" id="IPR013783">
    <property type="entry name" value="Ig-like_fold"/>
</dbReference>
<keyword evidence="5" id="KW-0472">Membrane</keyword>
<feature type="domain" description="Ig-like" evidence="8">
    <location>
        <begin position="1043"/>
        <end position="1134"/>
    </location>
</feature>
<evidence type="ECO:0008006" key="11">
    <source>
        <dbReference type="Google" id="ProtNLM"/>
    </source>
</evidence>
<keyword evidence="3" id="KW-0677">Repeat</keyword>
<dbReference type="EMBL" id="JRLV01000026">
    <property type="protein sequence ID" value="KGO78793.1"/>
    <property type="molecule type" value="Genomic_DNA"/>
</dbReference>
<feature type="domain" description="PKD" evidence="7">
    <location>
        <begin position="210"/>
        <end position="282"/>
    </location>
</feature>
<evidence type="ECO:0000313" key="10">
    <source>
        <dbReference type="Proteomes" id="UP000030129"/>
    </source>
</evidence>
<protein>
    <recommendedName>
        <fullName evidence="11">PKD domain-containing protein</fullName>
    </recommendedName>
</protein>
<feature type="domain" description="PKD" evidence="7">
    <location>
        <begin position="140"/>
        <end position="166"/>
    </location>
</feature>
<dbReference type="InterPro" id="IPR000601">
    <property type="entry name" value="PKD_dom"/>
</dbReference>
<evidence type="ECO:0000256" key="4">
    <source>
        <dbReference type="ARBA" id="ARBA00022989"/>
    </source>
</evidence>
<dbReference type="Gene3D" id="2.60.40.10">
    <property type="entry name" value="Immunoglobulins"/>
    <property type="match status" value="12"/>
</dbReference>
<reference evidence="9 10" key="1">
    <citation type="submission" date="2013-09" db="EMBL/GenBank/DDBJ databases">
        <authorList>
            <person name="Zeng Z."/>
            <person name="Chen C."/>
        </authorList>
    </citation>
    <scope>NUCLEOTIDE SEQUENCE [LARGE SCALE GENOMIC DNA]</scope>
    <source>
        <strain evidence="9 10">F44-8</strain>
    </source>
</reference>
<proteinExistence type="predicted"/>
<dbReference type="InterPro" id="IPR026341">
    <property type="entry name" value="T9SS_type_B"/>
</dbReference>
<dbReference type="GO" id="GO:0005886">
    <property type="term" value="C:plasma membrane"/>
    <property type="evidence" value="ECO:0007669"/>
    <property type="project" value="TreeGrafter"/>
</dbReference>
<dbReference type="Pfam" id="PF13585">
    <property type="entry name" value="CHU_C"/>
    <property type="match status" value="1"/>
</dbReference>
<dbReference type="eggNOG" id="COG3291">
    <property type="taxonomic scope" value="Bacteria"/>
</dbReference>
<dbReference type="InterPro" id="IPR035986">
    <property type="entry name" value="PKD_dom_sf"/>
</dbReference>
<dbReference type="SUPFAM" id="SSF49299">
    <property type="entry name" value="PKD domain"/>
    <property type="match status" value="7"/>
</dbReference>
<dbReference type="NCBIfam" id="TIGR04131">
    <property type="entry name" value="Bac_Flav_CTERM"/>
    <property type="match status" value="1"/>
</dbReference>
<feature type="signal peptide" evidence="6">
    <location>
        <begin position="1"/>
        <end position="19"/>
    </location>
</feature>
<dbReference type="InterPro" id="IPR022409">
    <property type="entry name" value="PKD/Chitinase_dom"/>
</dbReference>
<feature type="domain" description="PKD" evidence="7">
    <location>
        <begin position="2384"/>
        <end position="2449"/>
    </location>
</feature>
<name>A0A0A2LHZ2_9FLAO</name>
<sequence length="2538" mass="267361">MKQFYLFMALLLCSFTLLATPKTADLFDIDPPVVIGTSTLCGSGDVTLSASSVPGAEINWYDVETGGTPLVTGESFSVNGLSTTTTYYAEASLNGEVSDRTAFTITVSEPPVVNDIDFVDNQCSGLDILFSANITNGTAPYTYSWDFGDGETSTETTPSHPFYSIGCSTEEFEVTLTVTDANGCTDTYNTTVTVKQKPDVAIEDQDVFAPFSNCDNSPSQGNSNYTITINNISQNTCANNYSLDWGDGETQTNLDFTDFPLSHTYTQLGSFNLAVTAFGSNGCNNTQVYVVANQSNPAGSLGTLGSTTGLCAPAEVPFTIGNWEFNSPGTTYILDFGDGQSVTLNHPLTETTIYHSYGATSCPNTSFTATLTVTNGCDSTPYTAGNVQVRINPTAQFDGPARGCINESICFENTTLQGTFGSSCNEMTEYTWNFGDPSSPNNIITVNATDPPDQCHTFSAPGTYTVSLTTGNPCGNSTYTQTICIESPLAPDFDLNTNEGCAPLAIATTNTTDESNSCDVIYNWSVTFAAAECDTNTTPEWSFANGTDADSKDAAFTFNTAGTYTIRLIATNICGAEQITKTVTVRKPPTVTIDPIDPLCGATEVTITPTATITECNGGTPTYLWDFPGGTPSTSTDAEPSVTYTTSGTHTFTVAITNDCGTVSDSQSIIIGPIVFAEAGDDATICEGESTTLEGIATGGSGIGYTYSWAPATGLTNATTATPEAAPAITTTYTLTITDSNGCTATDEVTVFVNQINQGAIAATQTICNGGDPVALTETTVATAEGTITYQWEISTTSNITGFTDVAGATDATYDPPVTNQNTWYRRRVTSTLNGVECSATTNFIAITVNDVYEGVIEEDQTICTGGVPNTITTSTLASGVGTLTYQWQSSADDITYTDIAGATAETYTPGALTATTYYRRIVTSTFNGVACQATSNSIIITVSPDPVIDSEPLPTQSLCQNATATTLEVTASGGVGSYTYQWYSNTANDNTSGTPVTGATASTFTPPTDVAGMVYYYCVVSQTGLGCSVTSQTAEVNIIAAPVFSEQPLSSDVCLNGTPNTLSVTYTNGTGTPSYQWYSNTINDNTTGTEITGATSSTYTPPTATEGTTYYYCVITFPVGGCSLIASDTAEVNVNAIPVITDQPTETQSLCVGGTASYLSVAYDGDGGNTNYQWYSNTTASNSGGTLITGATQDTYTPPAFTAEGTYYYYVTVDFENNGCGNLTSEVAEVIVVPDPVVTQQPLVTQSLCQSPFAEDVTVTATGGVGLLSYQWYSNTANSNTGGTEIAGATANTYSPPADTVGTVYYYCIITAEGSGCSVTSDTTEVIVNPSPIISTQPQSEDLCFGQPISELNVDYTNGTGTPIYQWYSNTVNDTTSGIPIAGATSATYQPTDTNPGTLYYYCEITFPIEGCSVILSETAAISIYALPSVNDINTETCSNQTFTVTPTDGNGNNVPANTMYTWTAPAGTGFTGGSEQTTPQPEISQTLINTTNATVTATYTVTPVVNNCNGETFTVTVTLYPAATIENGELLVCSGNDFSYDPVANATILPAGTVYQWDAPVVTGGITGGTSGSGASLVTGTLTNPTAANQTATYTVTPVSPDGNCTGEPFEVVVTVSPEFSVSSDVSDYNGFQISTSGATDGWINLTPTGGSGSYTYNWTGPDGFTADTQNIENLGEGTYTVVISDGLCNDIELTIQINAPLPLTIGEADANHVDVSCFGAATGVIEIEITQVSIAPFDYVLMLEDGTVIETVEDTFAENYVFDNLPAGNYTVQVTDANGTVKTLEDIIITQPESGVTITQAVITDFNGFSISCFGNQDAAIDLTVEGGYPGYTYSWTGPNGFTADTQDIANLQPGTYTIVINDTTGACPLTENYIITEPQPITYTGTVSNYNGYGVSCFGGNNGFINISPTGGTSDYIYAWTGPNGFTSTEQNLTGLVAGTYELTLTDTNNCTALSSTYTLTEPEEITISETHMNVICFGDATGGIDVTIAGGVPLPAGDYEYSWTGPNGFTSANEDPTGLTAGAYTLTVTDNSGCNASITVTITEQPEIIIIPTTTPITCYGADNASISLAISGGNPPYVAEWSNLATGTFQDNLGAGTYTIIVTDESNCTKSISVVIEEAPVFTVNPEFTNISCHGASDGSIALNLIGGIAPVTLTWSDGSTAGTTRNNLGPGTYTATITDSTPCEIIRTFTIVEPAALILDANITHATDCDDTMSGAIDLLVAGGTPPYTYNWSNGTTAEDLLNITSGNYFVEVTDANGCSNSATYSITRPDPITLTVSNDINFNCDTHFVSQVNVAHAEGGVPPFQYSWTTGDVSGQFDQFMTTDQNGTVIVTATDSMGCTATQTFEVDTQQLGEAFFTTESYAYTTYQIYSIMDPVSFTNESTGDYTEVSWDFGDGSFSDEIDPTHTYVREGTYTVTLTVVYPYGCTDTYSIIIKVTKGYEVMIPNAFTPNADGVNDTFSAVYKGFKSIELNVYDTWGSLIYSEKGEVIRGWNGYIQDIPSENGNYYYRINAETFYGQFVNFEGPFALIK</sequence>
<dbReference type="PROSITE" id="PS50093">
    <property type="entry name" value="PKD"/>
    <property type="match status" value="6"/>
</dbReference>
<evidence type="ECO:0000256" key="1">
    <source>
        <dbReference type="ARBA" id="ARBA00004141"/>
    </source>
</evidence>
<gene>
    <name evidence="9" type="ORF">Q763_16525</name>
</gene>
<evidence type="ECO:0000259" key="8">
    <source>
        <dbReference type="PROSITE" id="PS50835"/>
    </source>
</evidence>
<dbReference type="Gene3D" id="2.60.40.740">
    <property type="match status" value="2"/>
</dbReference>
<dbReference type="InterPro" id="IPR007110">
    <property type="entry name" value="Ig-like_dom"/>
</dbReference>
<feature type="domain" description="PKD" evidence="7">
    <location>
        <begin position="617"/>
        <end position="671"/>
    </location>
</feature>
<dbReference type="Pfam" id="PF22352">
    <property type="entry name" value="K319L-like_PKD"/>
    <property type="match status" value="1"/>
</dbReference>
<comment type="caution">
    <text evidence="9">The sequence shown here is derived from an EMBL/GenBank/DDBJ whole genome shotgun (WGS) entry which is preliminary data.</text>
</comment>
<evidence type="ECO:0000256" key="6">
    <source>
        <dbReference type="SAM" id="SignalP"/>
    </source>
</evidence>
<feature type="chain" id="PRO_5002002210" description="PKD domain-containing protein" evidence="6">
    <location>
        <begin position="20"/>
        <end position="2538"/>
    </location>
</feature>
<keyword evidence="2" id="KW-0812">Transmembrane</keyword>
<feature type="domain" description="PKD" evidence="7">
    <location>
        <begin position="430"/>
        <end position="492"/>
    </location>
</feature>
<accession>A0A0A2LHZ2</accession>
<evidence type="ECO:0000313" key="9">
    <source>
        <dbReference type="EMBL" id="KGO78793.1"/>
    </source>
</evidence>
<dbReference type="InterPro" id="IPR045828">
    <property type="entry name" value="PKD_Bacteroidetes"/>
</dbReference>
<comment type="subcellular location">
    <subcellularLocation>
        <location evidence="1">Membrane</location>
        <topology evidence="1">Multi-pass membrane protein</topology>
    </subcellularLocation>
</comment>
<evidence type="ECO:0000256" key="5">
    <source>
        <dbReference type="ARBA" id="ARBA00023136"/>
    </source>
</evidence>
<feature type="domain" description="PKD" evidence="7">
    <location>
        <begin position="525"/>
        <end position="592"/>
    </location>
</feature>
<keyword evidence="6" id="KW-0732">Signal</keyword>
<evidence type="ECO:0000259" key="7">
    <source>
        <dbReference type="PROSITE" id="PS50093"/>
    </source>
</evidence>
<evidence type="ECO:0000256" key="2">
    <source>
        <dbReference type="ARBA" id="ARBA00022692"/>
    </source>
</evidence>
<dbReference type="Proteomes" id="UP000030129">
    <property type="component" value="Unassembled WGS sequence"/>
</dbReference>
<dbReference type="Pfam" id="PF19406">
    <property type="entry name" value="PKD_5"/>
    <property type="match status" value="2"/>
</dbReference>
<dbReference type="PANTHER" id="PTHR46730">
    <property type="entry name" value="POLYCYSTIN-1"/>
    <property type="match status" value="1"/>
</dbReference>
<dbReference type="InterPro" id="IPR044023">
    <property type="entry name" value="Ig_7"/>
</dbReference>
<dbReference type="InterPro" id="IPR025667">
    <property type="entry name" value="SprB_repeat"/>
</dbReference>
<dbReference type="Gene3D" id="2.60.40.2700">
    <property type="match status" value="6"/>
</dbReference>
<evidence type="ECO:0000256" key="3">
    <source>
        <dbReference type="ARBA" id="ARBA00022737"/>
    </source>
</evidence>
<keyword evidence="4" id="KW-1133">Transmembrane helix</keyword>
<dbReference type="CDD" id="cd00146">
    <property type="entry name" value="PKD"/>
    <property type="match status" value="4"/>
</dbReference>
<organism evidence="9 10">
    <name type="scientific">Flavobacterium beibuense F44-8</name>
    <dbReference type="NCBI Taxonomy" id="1406840"/>
    <lineage>
        <taxon>Bacteria</taxon>
        <taxon>Pseudomonadati</taxon>
        <taxon>Bacteroidota</taxon>
        <taxon>Flavobacteriia</taxon>
        <taxon>Flavobacteriales</taxon>
        <taxon>Flavobacteriaceae</taxon>
        <taxon>Flavobacterium</taxon>
    </lineage>
</organism>
<dbReference type="PANTHER" id="PTHR46730:SF4">
    <property type="entry name" value="POLYCYSTIC KIDNEY DISEASE PROTEIN 1-LIKE 1"/>
    <property type="match status" value="1"/>
</dbReference>
<dbReference type="Pfam" id="PF19081">
    <property type="entry name" value="Ig_7"/>
    <property type="match status" value="1"/>
</dbReference>
<dbReference type="Pfam" id="PF18911">
    <property type="entry name" value="PKD_4"/>
    <property type="match status" value="5"/>
</dbReference>
<feature type="domain" description="Ig-like" evidence="8">
    <location>
        <begin position="947"/>
        <end position="1038"/>
    </location>
</feature>
<dbReference type="SMART" id="SM00089">
    <property type="entry name" value="PKD"/>
    <property type="match status" value="8"/>
</dbReference>
<dbReference type="GO" id="GO:0005261">
    <property type="term" value="F:monoatomic cation channel activity"/>
    <property type="evidence" value="ECO:0007669"/>
    <property type="project" value="TreeGrafter"/>
</dbReference>